<dbReference type="RefSeq" id="WP_111436599.1">
    <property type="nucleotide sequence ID" value="NZ_JACIGG010000002.1"/>
</dbReference>
<evidence type="ECO:0000313" key="1">
    <source>
        <dbReference type="EMBL" id="RAI24591.1"/>
    </source>
</evidence>
<evidence type="ECO:0008006" key="3">
    <source>
        <dbReference type="Google" id="ProtNLM"/>
    </source>
</evidence>
<dbReference type="Proteomes" id="UP000249299">
    <property type="component" value="Unassembled WGS sequence"/>
</dbReference>
<name>A0A327JF82_9HYPH</name>
<dbReference type="OrthoDB" id="7356934at2"/>
<protein>
    <recommendedName>
        <fullName evidence="3">DUF3572 domain-containing protein</fullName>
    </recommendedName>
</protein>
<dbReference type="AlphaFoldDB" id="A0A327JF82"/>
<accession>A0A327JF82</accession>
<organism evidence="1 2">
    <name type="scientific">Rhodobium orientis</name>
    <dbReference type="NCBI Taxonomy" id="34017"/>
    <lineage>
        <taxon>Bacteria</taxon>
        <taxon>Pseudomonadati</taxon>
        <taxon>Pseudomonadota</taxon>
        <taxon>Alphaproteobacteria</taxon>
        <taxon>Hyphomicrobiales</taxon>
        <taxon>Rhodobiaceae</taxon>
        <taxon>Rhodobium</taxon>
    </lineage>
</organism>
<evidence type="ECO:0000313" key="2">
    <source>
        <dbReference type="Proteomes" id="UP000249299"/>
    </source>
</evidence>
<comment type="caution">
    <text evidence="1">The sequence shown here is derived from an EMBL/GenBank/DDBJ whole genome shotgun (WGS) entry which is preliminary data.</text>
</comment>
<sequence length="93" mass="10046">MPWESAERIAVSGLAFIAGETESLGRFLAETGLGPENLRSAAGEPWFLCAVLEFLMANEDLLLVFVERIRVRPTMIAAAHLALSEDGGDVTIN</sequence>
<gene>
    <name evidence="1" type="ORF">CH339_22045</name>
</gene>
<dbReference type="Pfam" id="PF12096">
    <property type="entry name" value="DUF3572"/>
    <property type="match status" value="1"/>
</dbReference>
<dbReference type="InterPro" id="IPR021955">
    <property type="entry name" value="DUF3572"/>
</dbReference>
<reference evidence="1 2" key="1">
    <citation type="submission" date="2017-07" db="EMBL/GenBank/DDBJ databases">
        <title>Draft Genome Sequences of Select Purple Nonsulfur Bacteria.</title>
        <authorList>
            <person name="Lasarre B."/>
            <person name="Mckinlay J.B."/>
        </authorList>
    </citation>
    <scope>NUCLEOTIDE SEQUENCE [LARGE SCALE GENOMIC DNA]</scope>
    <source>
        <strain evidence="1 2">DSM 11290</strain>
    </source>
</reference>
<proteinExistence type="predicted"/>
<keyword evidence="2" id="KW-1185">Reference proteome</keyword>
<dbReference type="EMBL" id="NPEV01000075">
    <property type="protein sequence ID" value="RAI24591.1"/>
    <property type="molecule type" value="Genomic_DNA"/>
</dbReference>